<feature type="compositionally biased region" description="Polar residues" evidence="1">
    <location>
        <begin position="177"/>
        <end position="189"/>
    </location>
</feature>
<reference evidence="3 4" key="1">
    <citation type="journal article" date="2018" name="ACS Chem. Biol.">
        <title>Ketoreductase domain dysfunction expands chemodiversity: malyngamide biosynthesis in the cyanobacterium Okeania hirsuta.</title>
        <authorList>
            <person name="Moss N.A."/>
            <person name="Leao T."/>
            <person name="Rankin M."/>
            <person name="McCullough T.M."/>
            <person name="Qu P."/>
            <person name="Korobeynikov A."/>
            <person name="Smith J.L."/>
            <person name="Gerwick L."/>
            <person name="Gerwick W.H."/>
        </authorList>
    </citation>
    <scope>NUCLEOTIDE SEQUENCE [LARGE SCALE GENOMIC DNA]</scope>
    <source>
        <strain evidence="3 4">PAB10Feb10-1</strain>
    </source>
</reference>
<sequence length="293" mass="33887">MINIGFNGMSFLGIILAVAGAGLYFLRAWRPKLARDHDIFFAAIGLLCGGILFFQGWRLDPILAFGQFLLTGSAIFFAAESIRMRGLTTKQARERTPIVDEERSVSPVYGYAESDLDELEPYEEYPANRRIRGSQDYRSSRPDNFEDDYRRRPPNRRSSYDRTEEINPRLRKRSPRSENYPTRSSSEYWENSVDLEDKRPASRSRDNFSDTNRPEDRLPRPRSRDSWETSSTEERPPHNRTRRPSPETSYSEETSPRTRKRRPPEASSTDGEATSENYVEYTPMDSVDSDVNG</sequence>
<evidence type="ECO:0000313" key="4">
    <source>
        <dbReference type="Proteomes" id="UP000269154"/>
    </source>
</evidence>
<keyword evidence="2" id="KW-0812">Transmembrane</keyword>
<evidence type="ECO:0000256" key="2">
    <source>
        <dbReference type="SAM" id="Phobius"/>
    </source>
</evidence>
<keyword evidence="2" id="KW-0472">Membrane</keyword>
<dbReference type="RefSeq" id="WP_124146588.1">
    <property type="nucleotide sequence ID" value="NZ_CAWOKI010000177.1"/>
</dbReference>
<dbReference type="OrthoDB" id="421362at2"/>
<feature type="compositionally biased region" description="Basic and acidic residues" evidence="1">
    <location>
        <begin position="195"/>
        <end position="237"/>
    </location>
</feature>
<feature type="transmembrane region" description="Helical" evidence="2">
    <location>
        <begin position="62"/>
        <end position="79"/>
    </location>
</feature>
<keyword evidence="2" id="KW-1133">Transmembrane helix</keyword>
<name>A0A3N6R877_9CYAN</name>
<feature type="transmembrane region" description="Helical" evidence="2">
    <location>
        <begin position="6"/>
        <end position="26"/>
    </location>
</feature>
<evidence type="ECO:0000256" key="1">
    <source>
        <dbReference type="SAM" id="MobiDB-lite"/>
    </source>
</evidence>
<feature type="compositionally biased region" description="Basic and acidic residues" evidence="1">
    <location>
        <begin position="133"/>
        <end position="151"/>
    </location>
</feature>
<protein>
    <recommendedName>
        <fullName evidence="5">Ycf66 family protein</fullName>
    </recommendedName>
</protein>
<feature type="compositionally biased region" description="Polar residues" evidence="1">
    <location>
        <begin position="266"/>
        <end position="277"/>
    </location>
</feature>
<dbReference type="AlphaFoldDB" id="A0A3N6R877"/>
<dbReference type="InterPro" id="IPR010004">
    <property type="entry name" value="Uncharacterised_Ycf66"/>
</dbReference>
<dbReference type="Pfam" id="PF07444">
    <property type="entry name" value="Ycf66_N"/>
    <property type="match status" value="1"/>
</dbReference>
<feature type="transmembrane region" description="Helical" evidence="2">
    <location>
        <begin position="38"/>
        <end position="56"/>
    </location>
</feature>
<keyword evidence="4" id="KW-1185">Reference proteome</keyword>
<proteinExistence type="predicted"/>
<evidence type="ECO:0008006" key="5">
    <source>
        <dbReference type="Google" id="ProtNLM"/>
    </source>
</evidence>
<evidence type="ECO:0000313" key="3">
    <source>
        <dbReference type="EMBL" id="RQH28758.1"/>
    </source>
</evidence>
<gene>
    <name evidence="3" type="ORF">D5R40_25325</name>
</gene>
<feature type="compositionally biased region" description="Basic and acidic residues" evidence="1">
    <location>
        <begin position="158"/>
        <end position="168"/>
    </location>
</feature>
<accession>A0A3N6R877</accession>
<feature type="region of interest" description="Disordered" evidence="1">
    <location>
        <begin position="123"/>
        <end position="293"/>
    </location>
</feature>
<dbReference type="Proteomes" id="UP000269154">
    <property type="component" value="Unassembled WGS sequence"/>
</dbReference>
<organism evidence="3 4">
    <name type="scientific">Okeania hirsuta</name>
    <dbReference type="NCBI Taxonomy" id="1458930"/>
    <lineage>
        <taxon>Bacteria</taxon>
        <taxon>Bacillati</taxon>
        <taxon>Cyanobacteriota</taxon>
        <taxon>Cyanophyceae</taxon>
        <taxon>Oscillatoriophycideae</taxon>
        <taxon>Oscillatoriales</taxon>
        <taxon>Microcoleaceae</taxon>
        <taxon>Okeania</taxon>
    </lineage>
</organism>
<dbReference type="EMBL" id="RCBY01000204">
    <property type="protein sequence ID" value="RQH28758.1"/>
    <property type="molecule type" value="Genomic_DNA"/>
</dbReference>
<comment type="caution">
    <text evidence="3">The sequence shown here is derived from an EMBL/GenBank/DDBJ whole genome shotgun (WGS) entry which is preliminary data.</text>
</comment>